<dbReference type="GO" id="GO:0005634">
    <property type="term" value="C:nucleus"/>
    <property type="evidence" value="ECO:0007669"/>
    <property type="project" value="TreeGrafter"/>
</dbReference>
<dbReference type="InterPro" id="IPR029093">
    <property type="entry name" value="TEX19"/>
</dbReference>
<keyword evidence="3" id="KW-1185">Reference proteome</keyword>
<dbReference type="GO" id="GO:0008584">
    <property type="term" value="P:male gonad development"/>
    <property type="evidence" value="ECO:0007669"/>
    <property type="project" value="TreeGrafter"/>
</dbReference>
<proteinExistence type="predicted"/>
<dbReference type="EMBL" id="LZPO01066263">
    <property type="protein sequence ID" value="OBS71003.1"/>
    <property type="molecule type" value="Genomic_DNA"/>
</dbReference>
<reference evidence="2 3" key="1">
    <citation type="submission" date="2016-06" db="EMBL/GenBank/DDBJ databases">
        <title>The Draft Genome Sequence and Annotation of the Desert Woodrat Neotoma lepida.</title>
        <authorList>
            <person name="Campbell M."/>
            <person name="Oakeson K.F."/>
            <person name="Yandell M."/>
            <person name="Halpert J.R."/>
            <person name="Dearing D."/>
        </authorList>
    </citation>
    <scope>NUCLEOTIDE SEQUENCE [LARGE SCALE GENOMIC DNA]</scope>
    <source>
        <strain evidence="2">417</strain>
        <tissue evidence="2">Liver</tissue>
    </source>
</reference>
<feature type="transmembrane region" description="Helical" evidence="1">
    <location>
        <begin position="15"/>
        <end position="37"/>
    </location>
</feature>
<dbReference type="GO" id="GO:0007283">
    <property type="term" value="P:spermatogenesis"/>
    <property type="evidence" value="ECO:0007669"/>
    <property type="project" value="TreeGrafter"/>
</dbReference>
<keyword evidence="1" id="KW-1133">Transmembrane helix</keyword>
<dbReference type="PANTHER" id="PTHR31387">
    <property type="entry name" value="TESTIS-EXPRESSED PROTEIN 19"/>
    <property type="match status" value="1"/>
</dbReference>
<sequence>MDPLEAESWLVDLKFVFLLGGFDAICYLLSMTPCWAVRTRVQRWQVLLDPGEVRVAQLQNAPEQQDLHRWRLSILESSELGVELVPADCSLRKGGFKGSRDCEVPEVASPQLQVQEDVYHL</sequence>
<protein>
    <submittedName>
        <fullName evidence="2">Uncharacterized protein</fullName>
    </submittedName>
</protein>
<comment type="caution">
    <text evidence="2">The sequence shown here is derived from an EMBL/GenBank/DDBJ whole genome shotgun (WGS) entry which is preliminary data.</text>
</comment>
<dbReference type="PANTHER" id="PTHR31387:SF2">
    <property type="entry name" value="TESTIS-EXPRESSED PROTEIN 19.2"/>
    <property type="match status" value="1"/>
</dbReference>
<evidence type="ECO:0000313" key="3">
    <source>
        <dbReference type="Proteomes" id="UP000092124"/>
    </source>
</evidence>
<dbReference type="OrthoDB" id="9797797at2759"/>
<evidence type="ECO:0000256" key="1">
    <source>
        <dbReference type="SAM" id="Phobius"/>
    </source>
</evidence>
<dbReference type="GO" id="GO:0001890">
    <property type="term" value="P:placenta development"/>
    <property type="evidence" value="ECO:0007669"/>
    <property type="project" value="TreeGrafter"/>
</dbReference>
<keyword evidence="1" id="KW-0812">Transmembrane</keyword>
<evidence type="ECO:0000313" key="2">
    <source>
        <dbReference type="EMBL" id="OBS71003.1"/>
    </source>
</evidence>
<dbReference type="Proteomes" id="UP000092124">
    <property type="component" value="Unassembled WGS sequence"/>
</dbReference>
<gene>
    <name evidence="2" type="ORF">A6R68_00500</name>
</gene>
<accession>A0A1A6GXE1</accession>
<dbReference type="AlphaFoldDB" id="A0A1A6GXE1"/>
<dbReference type="GO" id="GO:0005737">
    <property type="term" value="C:cytoplasm"/>
    <property type="evidence" value="ECO:0007669"/>
    <property type="project" value="TreeGrafter"/>
</dbReference>
<keyword evidence="1" id="KW-0472">Membrane</keyword>
<organism evidence="2 3">
    <name type="scientific">Neotoma lepida</name>
    <name type="common">Desert woodrat</name>
    <dbReference type="NCBI Taxonomy" id="56216"/>
    <lineage>
        <taxon>Eukaryota</taxon>
        <taxon>Metazoa</taxon>
        <taxon>Chordata</taxon>
        <taxon>Craniata</taxon>
        <taxon>Vertebrata</taxon>
        <taxon>Euteleostomi</taxon>
        <taxon>Mammalia</taxon>
        <taxon>Eutheria</taxon>
        <taxon>Euarchontoglires</taxon>
        <taxon>Glires</taxon>
        <taxon>Rodentia</taxon>
        <taxon>Myomorpha</taxon>
        <taxon>Muroidea</taxon>
        <taxon>Cricetidae</taxon>
        <taxon>Neotominae</taxon>
        <taxon>Neotoma</taxon>
    </lineage>
</organism>
<name>A0A1A6GXE1_NEOLE</name>